<dbReference type="KEGG" id="vg:26648033"/>
<dbReference type="Proteomes" id="UP000204280">
    <property type="component" value="Segment"/>
</dbReference>
<gene>
    <name evidence="1" type="ORF">CPT_Merlin119</name>
</gene>
<evidence type="ECO:0000313" key="1">
    <source>
        <dbReference type="EMBL" id="AKU43765.1"/>
    </source>
</evidence>
<dbReference type="GeneID" id="26648033"/>
<dbReference type="RefSeq" id="YP_009203833.1">
    <property type="nucleotide sequence ID" value="NC_028857.1"/>
</dbReference>
<reference evidence="1 2" key="1">
    <citation type="journal article" date="2015" name="Genome Announc.">
        <title>Complete Genome Sequence of Citrobacter freundii Myophage Merlin.</title>
        <authorList>
            <person name="LeSage K.C."/>
            <person name="Hargrove E.C."/>
            <person name="Cahill J.L."/>
            <person name="Rasche E.S."/>
            <person name="Kuty Everett G.F."/>
        </authorList>
    </citation>
    <scope>NUCLEOTIDE SEQUENCE [LARGE SCALE GENOMIC DNA]</scope>
</reference>
<proteinExistence type="predicted"/>
<keyword evidence="2" id="KW-1185">Reference proteome</keyword>
<organism evidence="1 2">
    <name type="scientific">Citrobacter phage Merlin</name>
    <dbReference type="NCBI Taxonomy" id="1675602"/>
    <lineage>
        <taxon>Viruses</taxon>
        <taxon>Duplodnaviria</taxon>
        <taxon>Heunggongvirae</taxon>
        <taxon>Uroviricota</taxon>
        <taxon>Caudoviricetes</taxon>
        <taxon>Pantevenvirales</taxon>
        <taxon>Straboviridae</taxon>
        <taxon>Tevenvirinae</taxon>
        <taxon>Moonvirus</taxon>
        <taxon>Moonvirus merlin</taxon>
    </lineage>
</organism>
<dbReference type="EMBL" id="KT001915">
    <property type="protein sequence ID" value="AKU43765.1"/>
    <property type="molecule type" value="Genomic_DNA"/>
</dbReference>
<accession>A0A0K1LNM9</accession>
<name>A0A0K1LNM9_9CAUD</name>
<sequence length="63" mass="7042">MSGQYKILITSKCYAYGQGEAISVHTVIAEFDTKEQADLAFYNMKNNSGPSDIGVRQAYIKLY</sequence>
<dbReference type="OrthoDB" id="22958at10239"/>
<evidence type="ECO:0000313" key="2">
    <source>
        <dbReference type="Proteomes" id="UP000204280"/>
    </source>
</evidence>
<protein>
    <submittedName>
        <fullName evidence="1">Uncharacterized protein</fullName>
    </submittedName>
</protein>